<dbReference type="EMBL" id="SACR01000001">
    <property type="protein sequence ID" value="RVU49897.1"/>
    <property type="molecule type" value="Genomic_DNA"/>
</dbReference>
<sequence length="176" mass="18921">MPTLSTPRLRLRGFTAHDLDTWAAVCADAEVMQHIGAGGPVGRDVAWRHLALYLGQWAMRGYGVWAVELRAERRLIGSVGVLHPEGWPGMELSWLLARDAWGQGYAREAALAARSFSRDALGVGELISLIRPENARSIKLAETLGAVNTGPIDFMGASALRYLHPAAAPVAGRQGG</sequence>
<keyword evidence="3" id="KW-1185">Reference proteome</keyword>
<dbReference type="Gene3D" id="3.40.630.30">
    <property type="match status" value="1"/>
</dbReference>
<organism evidence="2 3">
    <name type="scientific">Rubrivivax rivuli</name>
    <dbReference type="NCBI Taxonomy" id="1862385"/>
    <lineage>
        <taxon>Bacteria</taxon>
        <taxon>Pseudomonadati</taxon>
        <taxon>Pseudomonadota</taxon>
        <taxon>Betaproteobacteria</taxon>
        <taxon>Burkholderiales</taxon>
        <taxon>Sphaerotilaceae</taxon>
        <taxon>Rubrivivax</taxon>
    </lineage>
</organism>
<dbReference type="InterPro" id="IPR051531">
    <property type="entry name" value="N-acetyltransferase"/>
</dbReference>
<accession>A0A437RT26</accession>
<gene>
    <name evidence="2" type="ORF">EOE66_03435</name>
</gene>
<dbReference type="Proteomes" id="UP000285575">
    <property type="component" value="Unassembled WGS sequence"/>
</dbReference>
<dbReference type="GO" id="GO:0016747">
    <property type="term" value="F:acyltransferase activity, transferring groups other than amino-acyl groups"/>
    <property type="evidence" value="ECO:0007669"/>
    <property type="project" value="InterPro"/>
</dbReference>
<dbReference type="Pfam" id="PF13302">
    <property type="entry name" value="Acetyltransf_3"/>
    <property type="match status" value="1"/>
</dbReference>
<dbReference type="AlphaFoldDB" id="A0A437RT26"/>
<evidence type="ECO:0000313" key="2">
    <source>
        <dbReference type="EMBL" id="RVU49897.1"/>
    </source>
</evidence>
<name>A0A437RT26_9BURK</name>
<evidence type="ECO:0000259" key="1">
    <source>
        <dbReference type="PROSITE" id="PS51186"/>
    </source>
</evidence>
<protein>
    <submittedName>
        <fullName evidence="2">N-acetyltransferase</fullName>
    </submittedName>
</protein>
<dbReference type="OrthoDB" id="9801656at2"/>
<proteinExistence type="predicted"/>
<evidence type="ECO:0000313" key="3">
    <source>
        <dbReference type="Proteomes" id="UP000285575"/>
    </source>
</evidence>
<dbReference type="InterPro" id="IPR016181">
    <property type="entry name" value="Acyl_CoA_acyltransferase"/>
</dbReference>
<comment type="caution">
    <text evidence="2">The sequence shown here is derived from an EMBL/GenBank/DDBJ whole genome shotgun (WGS) entry which is preliminary data.</text>
</comment>
<dbReference type="PROSITE" id="PS51186">
    <property type="entry name" value="GNAT"/>
    <property type="match status" value="1"/>
</dbReference>
<keyword evidence="2" id="KW-0808">Transferase</keyword>
<dbReference type="PANTHER" id="PTHR43792:SF1">
    <property type="entry name" value="N-ACETYLTRANSFERASE DOMAIN-CONTAINING PROTEIN"/>
    <property type="match status" value="1"/>
</dbReference>
<dbReference type="PANTHER" id="PTHR43792">
    <property type="entry name" value="GNAT FAMILY, PUTATIVE (AFU_ORTHOLOGUE AFUA_3G00765)-RELATED-RELATED"/>
    <property type="match status" value="1"/>
</dbReference>
<dbReference type="InterPro" id="IPR000182">
    <property type="entry name" value="GNAT_dom"/>
</dbReference>
<reference evidence="2 3" key="1">
    <citation type="submission" date="2019-01" db="EMBL/GenBank/DDBJ databases">
        <authorList>
            <person name="Chen W.-M."/>
        </authorList>
    </citation>
    <scope>NUCLEOTIDE SEQUENCE [LARGE SCALE GENOMIC DNA]</scope>
    <source>
        <strain evidence="2 3">KYPY4</strain>
    </source>
</reference>
<feature type="domain" description="N-acetyltransferase" evidence="1">
    <location>
        <begin position="9"/>
        <end position="167"/>
    </location>
</feature>
<dbReference type="SUPFAM" id="SSF55729">
    <property type="entry name" value="Acyl-CoA N-acyltransferases (Nat)"/>
    <property type="match status" value="1"/>
</dbReference>